<dbReference type="EMBL" id="JAEAOA010001797">
    <property type="protein sequence ID" value="KAK3597593.1"/>
    <property type="molecule type" value="Genomic_DNA"/>
</dbReference>
<dbReference type="Proteomes" id="UP001195483">
    <property type="component" value="Unassembled WGS sequence"/>
</dbReference>
<keyword evidence="2" id="KW-1185">Reference proteome</keyword>
<reference evidence="1" key="3">
    <citation type="submission" date="2023-05" db="EMBL/GenBank/DDBJ databases">
        <authorList>
            <person name="Smith C.H."/>
        </authorList>
    </citation>
    <scope>NUCLEOTIDE SEQUENCE</scope>
    <source>
        <strain evidence="1">CHS0354</strain>
        <tissue evidence="1">Mantle</tissue>
    </source>
</reference>
<evidence type="ECO:0000313" key="2">
    <source>
        <dbReference type="Proteomes" id="UP001195483"/>
    </source>
</evidence>
<evidence type="ECO:0000313" key="1">
    <source>
        <dbReference type="EMBL" id="KAK3597593.1"/>
    </source>
</evidence>
<comment type="caution">
    <text evidence="1">The sequence shown here is derived from an EMBL/GenBank/DDBJ whole genome shotgun (WGS) entry which is preliminary data.</text>
</comment>
<name>A0AAE0SU33_9BIVA</name>
<dbReference type="AlphaFoldDB" id="A0AAE0SU33"/>
<accession>A0AAE0SU33</accession>
<proteinExistence type="predicted"/>
<organism evidence="1 2">
    <name type="scientific">Potamilus streckersoni</name>
    <dbReference type="NCBI Taxonomy" id="2493646"/>
    <lineage>
        <taxon>Eukaryota</taxon>
        <taxon>Metazoa</taxon>
        <taxon>Spiralia</taxon>
        <taxon>Lophotrochozoa</taxon>
        <taxon>Mollusca</taxon>
        <taxon>Bivalvia</taxon>
        <taxon>Autobranchia</taxon>
        <taxon>Heteroconchia</taxon>
        <taxon>Palaeoheterodonta</taxon>
        <taxon>Unionida</taxon>
        <taxon>Unionoidea</taxon>
        <taxon>Unionidae</taxon>
        <taxon>Ambleminae</taxon>
        <taxon>Lampsilini</taxon>
        <taxon>Potamilus</taxon>
    </lineage>
</organism>
<protein>
    <submittedName>
        <fullName evidence="1">Uncharacterized protein</fullName>
    </submittedName>
</protein>
<reference evidence="1" key="2">
    <citation type="journal article" date="2021" name="Genome Biol. Evol.">
        <title>Developing a high-quality reference genome for a parasitic bivalve with doubly uniparental inheritance (Bivalvia: Unionida).</title>
        <authorList>
            <person name="Smith C.H."/>
        </authorList>
    </citation>
    <scope>NUCLEOTIDE SEQUENCE</scope>
    <source>
        <strain evidence="1">CHS0354</strain>
        <tissue evidence="1">Mantle</tissue>
    </source>
</reference>
<reference evidence="1" key="1">
    <citation type="journal article" date="2021" name="Genome Biol. Evol.">
        <title>A High-Quality Reference Genome for a Parasitic Bivalve with Doubly Uniparental Inheritance (Bivalvia: Unionida).</title>
        <authorList>
            <person name="Smith C.H."/>
        </authorList>
    </citation>
    <scope>NUCLEOTIDE SEQUENCE</scope>
    <source>
        <strain evidence="1">CHS0354</strain>
    </source>
</reference>
<sequence length="92" mass="10956">MSKILQSPNVTAETMRKEISAEFRDHGFNSANPDARERAERLEVEVSWPEMRQRRTARQFEYEGREQTQSSVEELVQREFFFLPLQIESLSY</sequence>
<gene>
    <name evidence="1" type="ORF">CHS0354_030135</name>
</gene>